<keyword evidence="2" id="KW-0255">Endonuclease</keyword>
<keyword evidence="2" id="KW-0540">Nuclease</keyword>
<dbReference type="Gene3D" id="3.40.960.10">
    <property type="entry name" value="VSR Endonuclease"/>
    <property type="match status" value="1"/>
</dbReference>
<dbReference type="PANTHER" id="PTHR38590:SF1">
    <property type="entry name" value="BLL0828 PROTEIN"/>
    <property type="match status" value="1"/>
</dbReference>
<protein>
    <submittedName>
        <fullName evidence="2">Endonuclease domain-containing protein</fullName>
    </submittedName>
</protein>
<dbReference type="EMBL" id="JAZDQT010000003">
    <property type="protein sequence ID" value="MEE1946652.1"/>
    <property type="molecule type" value="Genomic_DNA"/>
</dbReference>
<sequence>MPKPLKILQALEGQNSPPLEGCPKGGVVEKPIMINGIIINQAPSLELPYNPKLKERAKELRYARNLPEVLFWQQVHKRKFYKMDFDRQRVVGNYIVDFYCKQLGLVVEIDGASHHFDGDYDEQREKYLVAQGLKIYRISVHDILRKMEFVLMGLENFIVENYS</sequence>
<organism evidence="2 3">
    <name type="scientific">Pedobacter albus</name>
    <dbReference type="NCBI Taxonomy" id="3113905"/>
    <lineage>
        <taxon>Bacteria</taxon>
        <taxon>Pseudomonadati</taxon>
        <taxon>Bacteroidota</taxon>
        <taxon>Sphingobacteriia</taxon>
        <taxon>Sphingobacteriales</taxon>
        <taxon>Sphingobacteriaceae</taxon>
        <taxon>Pedobacter</taxon>
    </lineage>
</organism>
<dbReference type="PANTHER" id="PTHR38590">
    <property type="entry name" value="BLL0828 PROTEIN"/>
    <property type="match status" value="1"/>
</dbReference>
<dbReference type="GO" id="GO:0004519">
    <property type="term" value="F:endonuclease activity"/>
    <property type="evidence" value="ECO:0007669"/>
    <property type="project" value="UniProtKB-KW"/>
</dbReference>
<name>A0ABU7IB13_9SPHI</name>
<reference evidence="2 3" key="1">
    <citation type="submission" date="2024-01" db="EMBL/GenBank/DDBJ databases">
        <title>Pedobacter sp. nov., isolated from fresh soil.</title>
        <authorList>
            <person name="Le N.T.T."/>
        </authorList>
    </citation>
    <scope>NUCLEOTIDE SEQUENCE [LARGE SCALE GENOMIC DNA]</scope>
    <source>
        <strain evidence="2 3">KR3-3</strain>
    </source>
</reference>
<accession>A0ABU7IB13</accession>
<comment type="caution">
    <text evidence="2">The sequence shown here is derived from an EMBL/GenBank/DDBJ whole genome shotgun (WGS) entry which is preliminary data.</text>
</comment>
<evidence type="ECO:0000313" key="3">
    <source>
        <dbReference type="Proteomes" id="UP001336835"/>
    </source>
</evidence>
<dbReference type="InterPro" id="IPR011335">
    <property type="entry name" value="Restrct_endonuc-II-like"/>
</dbReference>
<feature type="domain" description="DUF559" evidence="1">
    <location>
        <begin position="52"/>
        <end position="153"/>
    </location>
</feature>
<dbReference type="SUPFAM" id="SSF52980">
    <property type="entry name" value="Restriction endonuclease-like"/>
    <property type="match status" value="1"/>
</dbReference>
<dbReference type="RefSeq" id="WP_330108951.1">
    <property type="nucleotide sequence ID" value="NZ_JAZDQT010000003.1"/>
</dbReference>
<evidence type="ECO:0000259" key="1">
    <source>
        <dbReference type="Pfam" id="PF04480"/>
    </source>
</evidence>
<keyword evidence="2" id="KW-0378">Hydrolase</keyword>
<evidence type="ECO:0000313" key="2">
    <source>
        <dbReference type="EMBL" id="MEE1946652.1"/>
    </source>
</evidence>
<dbReference type="Proteomes" id="UP001336835">
    <property type="component" value="Unassembled WGS sequence"/>
</dbReference>
<keyword evidence="3" id="KW-1185">Reference proteome</keyword>
<gene>
    <name evidence="2" type="ORF">VRU48_16115</name>
</gene>
<dbReference type="Pfam" id="PF04480">
    <property type="entry name" value="DUF559"/>
    <property type="match status" value="1"/>
</dbReference>
<dbReference type="InterPro" id="IPR007569">
    <property type="entry name" value="DUF559"/>
</dbReference>
<proteinExistence type="predicted"/>
<dbReference type="CDD" id="cd01038">
    <property type="entry name" value="Endonuclease_DUF559"/>
    <property type="match status" value="1"/>
</dbReference>
<dbReference type="InterPro" id="IPR047216">
    <property type="entry name" value="Endonuclease_DUF559_bact"/>
</dbReference>